<dbReference type="GO" id="GO:0006189">
    <property type="term" value="P:'de novo' IMP biosynthetic process"/>
    <property type="evidence" value="ECO:0007669"/>
    <property type="project" value="UniProtKB-UniRule"/>
</dbReference>
<sequence>MKRIVVLASGYGSNLQVILDSCRDMLISGQVVAVFSNKHEATALNRARNFMIPTHVILESRYTNKDEFDHQLIHEINYYHPHLIVLAGYMRILSIEFIEYYSGQILNIHPSLLPRYPGLNTHQKVIRNRDYEHGASVHFVTKHLDQGPVVLQSKIPVFSGDTIDSLTVRVKDQEHVIYPQAINWFINDRLVMYNGRAWLDGKRLPKSGYPKIFL</sequence>
<dbReference type="EC" id="2.1.2.2" evidence="6"/>
<comment type="pathway">
    <text evidence="1 6">Purine metabolism; IMP biosynthesis via de novo pathway; N(2)-formyl-N(1)-(5-phospho-D-ribosyl)glycinamide from N(1)-(5-phospho-D-ribosyl)glycinamide (10-formyl THF route): step 1/1.</text>
</comment>
<name>A0A803FST8_9GAMM</name>
<dbReference type="SUPFAM" id="SSF53328">
    <property type="entry name" value="Formyltransferase"/>
    <property type="match status" value="1"/>
</dbReference>
<protein>
    <recommendedName>
        <fullName evidence="6">Phosphoribosylglycinamide formyltransferase</fullName>
        <ecNumber evidence="6">2.1.2.2</ecNumber>
    </recommendedName>
    <alternativeName>
        <fullName evidence="6">5'-phosphoribosylglycinamide transformylase</fullName>
    </alternativeName>
    <alternativeName>
        <fullName evidence="6">GAR transformylase</fullName>
        <shortName evidence="6">GART</shortName>
    </alternativeName>
</protein>
<dbReference type="AlphaFoldDB" id="A0A803FST8"/>
<accession>A0A803FST8</accession>
<feature type="binding site" evidence="6">
    <location>
        <position position="65"/>
    </location>
    <ligand>
        <name>(6R)-10-formyltetrahydrofolate</name>
        <dbReference type="ChEBI" id="CHEBI:195366"/>
    </ligand>
</feature>
<dbReference type="RefSeq" id="WP_157990741.1">
    <property type="nucleotide sequence ID" value="NZ_LR217737.1"/>
</dbReference>
<dbReference type="InterPro" id="IPR004607">
    <property type="entry name" value="GART"/>
</dbReference>
<reference evidence="8 9" key="1">
    <citation type="submission" date="2019-02" db="EMBL/GenBank/DDBJ databases">
        <authorList>
            <person name="Manzano-Marin A."/>
            <person name="Manzano-Marin A."/>
        </authorList>
    </citation>
    <scope>NUCLEOTIDE SEQUENCE [LARGE SCALE GENOMIC DNA]</scope>
    <source>
        <strain evidence="8 9">ErCipiceae</strain>
    </source>
</reference>
<dbReference type="InterPro" id="IPR036477">
    <property type="entry name" value="Formyl_transf_N_sf"/>
</dbReference>
<dbReference type="GO" id="GO:0005829">
    <property type="term" value="C:cytosol"/>
    <property type="evidence" value="ECO:0007669"/>
    <property type="project" value="TreeGrafter"/>
</dbReference>
<feature type="binding site" evidence="6">
    <location>
        <begin position="90"/>
        <end position="93"/>
    </location>
    <ligand>
        <name>(6R)-10-formyltetrahydrofolate</name>
        <dbReference type="ChEBI" id="CHEBI:195366"/>
    </ligand>
</feature>
<dbReference type="NCBIfam" id="TIGR00639">
    <property type="entry name" value="PurN"/>
    <property type="match status" value="1"/>
</dbReference>
<evidence type="ECO:0000256" key="4">
    <source>
        <dbReference type="ARBA" id="ARBA00038440"/>
    </source>
</evidence>
<comment type="similarity">
    <text evidence="4 6">Belongs to the GART family.</text>
</comment>
<gene>
    <name evidence="6 8" type="primary">purN</name>
    <name evidence="8" type="ORF">ERCIPICE3303_017</name>
</gene>
<dbReference type="EMBL" id="LR217737">
    <property type="protein sequence ID" value="VFP87103.1"/>
    <property type="molecule type" value="Genomic_DNA"/>
</dbReference>
<feature type="active site" description="Proton donor" evidence="6">
    <location>
        <position position="109"/>
    </location>
</feature>
<organism evidence="8 9">
    <name type="scientific">Candidatus Erwinia haradaeae</name>
    <dbReference type="NCBI Taxonomy" id="1922217"/>
    <lineage>
        <taxon>Bacteria</taxon>
        <taxon>Pseudomonadati</taxon>
        <taxon>Pseudomonadota</taxon>
        <taxon>Gammaproteobacteria</taxon>
        <taxon>Enterobacterales</taxon>
        <taxon>Erwiniaceae</taxon>
        <taxon>Erwinia</taxon>
    </lineage>
</organism>
<feature type="site" description="Raises pKa of active site His" evidence="6">
    <location>
        <position position="145"/>
    </location>
</feature>
<evidence type="ECO:0000313" key="9">
    <source>
        <dbReference type="Proteomes" id="UP000294289"/>
    </source>
</evidence>
<dbReference type="PROSITE" id="PS00373">
    <property type="entry name" value="GART"/>
    <property type="match status" value="1"/>
</dbReference>
<evidence type="ECO:0000256" key="6">
    <source>
        <dbReference type="HAMAP-Rule" id="MF_01930"/>
    </source>
</evidence>
<keyword evidence="3 6" id="KW-0658">Purine biosynthesis</keyword>
<dbReference type="Gene3D" id="3.40.50.170">
    <property type="entry name" value="Formyl transferase, N-terminal domain"/>
    <property type="match status" value="1"/>
</dbReference>
<dbReference type="GO" id="GO:0004644">
    <property type="term" value="F:phosphoribosylglycinamide formyltransferase activity"/>
    <property type="evidence" value="ECO:0007669"/>
    <property type="project" value="UniProtKB-UniRule"/>
</dbReference>
<dbReference type="OrthoDB" id="9806170at2"/>
<evidence type="ECO:0000256" key="1">
    <source>
        <dbReference type="ARBA" id="ARBA00005054"/>
    </source>
</evidence>
<keyword evidence="2 6" id="KW-0808">Transferase</keyword>
<dbReference type="PANTHER" id="PTHR43369:SF2">
    <property type="entry name" value="PHOSPHORIBOSYLGLYCINAMIDE FORMYLTRANSFERASE"/>
    <property type="match status" value="1"/>
</dbReference>
<dbReference type="CDD" id="cd08645">
    <property type="entry name" value="FMT_core_GART"/>
    <property type="match status" value="1"/>
</dbReference>
<dbReference type="InterPro" id="IPR001555">
    <property type="entry name" value="GART_AS"/>
</dbReference>
<evidence type="ECO:0000256" key="3">
    <source>
        <dbReference type="ARBA" id="ARBA00022755"/>
    </source>
</evidence>
<dbReference type="InterPro" id="IPR002376">
    <property type="entry name" value="Formyl_transf_N"/>
</dbReference>
<dbReference type="PANTHER" id="PTHR43369">
    <property type="entry name" value="PHOSPHORIBOSYLGLYCINAMIDE FORMYLTRANSFERASE"/>
    <property type="match status" value="1"/>
</dbReference>
<evidence type="ECO:0000256" key="2">
    <source>
        <dbReference type="ARBA" id="ARBA00022679"/>
    </source>
</evidence>
<evidence type="ECO:0000259" key="7">
    <source>
        <dbReference type="Pfam" id="PF00551"/>
    </source>
</evidence>
<evidence type="ECO:0000313" key="8">
    <source>
        <dbReference type="EMBL" id="VFP87103.1"/>
    </source>
</evidence>
<dbReference type="Proteomes" id="UP000294289">
    <property type="component" value="Chromosome"/>
</dbReference>
<comment type="function">
    <text evidence="6">Catalyzes the transfer of a formyl group from 10-formyltetrahydrofolate to 5-phospho-ribosyl-glycinamide (GAR), producing 5-phospho-ribosyl-N-formylglycinamide (FGAR) and tetrahydrofolate.</text>
</comment>
<evidence type="ECO:0000256" key="5">
    <source>
        <dbReference type="ARBA" id="ARBA00047664"/>
    </source>
</evidence>
<dbReference type="HAMAP" id="MF_01930">
    <property type="entry name" value="PurN"/>
    <property type="match status" value="1"/>
</dbReference>
<feature type="binding site" evidence="6">
    <location>
        <begin position="12"/>
        <end position="14"/>
    </location>
    <ligand>
        <name>N(1)-(5-phospho-beta-D-ribosyl)glycinamide</name>
        <dbReference type="ChEBI" id="CHEBI:143788"/>
    </ligand>
</feature>
<feature type="domain" description="Formyl transferase N-terminal" evidence="7">
    <location>
        <begin position="2"/>
        <end position="182"/>
    </location>
</feature>
<feature type="binding site" evidence="6">
    <location>
        <position position="107"/>
    </location>
    <ligand>
        <name>(6R)-10-formyltetrahydrofolate</name>
        <dbReference type="ChEBI" id="CHEBI:195366"/>
    </ligand>
</feature>
<comment type="catalytic activity">
    <reaction evidence="5 6">
        <text>N(1)-(5-phospho-beta-D-ribosyl)glycinamide + (6R)-10-formyltetrahydrofolate = N(2)-formyl-N(1)-(5-phospho-beta-D-ribosyl)glycinamide + (6S)-5,6,7,8-tetrahydrofolate + H(+)</text>
        <dbReference type="Rhea" id="RHEA:15053"/>
        <dbReference type="ChEBI" id="CHEBI:15378"/>
        <dbReference type="ChEBI" id="CHEBI:57453"/>
        <dbReference type="ChEBI" id="CHEBI:143788"/>
        <dbReference type="ChEBI" id="CHEBI:147286"/>
        <dbReference type="ChEBI" id="CHEBI:195366"/>
        <dbReference type="EC" id="2.1.2.2"/>
    </reaction>
</comment>
<proteinExistence type="inferred from homology"/>
<dbReference type="UniPathway" id="UPA00074">
    <property type="reaction ID" value="UER00126"/>
</dbReference>
<dbReference type="Pfam" id="PF00551">
    <property type="entry name" value="Formyl_trans_N"/>
    <property type="match status" value="1"/>
</dbReference>